<protein>
    <submittedName>
        <fullName evidence="1">Uncharacterized protein</fullName>
    </submittedName>
</protein>
<name>A0A1H3MGH4_9RHOB</name>
<dbReference type="STRING" id="321339.SAMN05444340_11715"/>
<dbReference type="EMBL" id="FNPF01000017">
    <property type="protein sequence ID" value="SDY75790.1"/>
    <property type="molecule type" value="Genomic_DNA"/>
</dbReference>
<evidence type="ECO:0000313" key="2">
    <source>
        <dbReference type="Proteomes" id="UP000199286"/>
    </source>
</evidence>
<reference evidence="1 2" key="1">
    <citation type="submission" date="2016-10" db="EMBL/GenBank/DDBJ databases">
        <authorList>
            <person name="de Groot N.N."/>
        </authorList>
    </citation>
    <scope>NUCLEOTIDE SEQUENCE [LARGE SCALE GENOMIC DNA]</scope>
    <source>
        <strain evidence="1 2">DSM 26880</strain>
    </source>
</reference>
<organism evidence="1 2">
    <name type="scientific">Citreimonas salinaria</name>
    <dbReference type="NCBI Taxonomy" id="321339"/>
    <lineage>
        <taxon>Bacteria</taxon>
        <taxon>Pseudomonadati</taxon>
        <taxon>Pseudomonadota</taxon>
        <taxon>Alphaproteobacteria</taxon>
        <taxon>Rhodobacterales</taxon>
        <taxon>Roseobacteraceae</taxon>
        <taxon>Citreimonas</taxon>
    </lineage>
</organism>
<proteinExistence type="predicted"/>
<gene>
    <name evidence="1" type="ORF">SAMN05444340_11715</name>
</gene>
<dbReference type="Proteomes" id="UP000199286">
    <property type="component" value="Unassembled WGS sequence"/>
</dbReference>
<evidence type="ECO:0000313" key="1">
    <source>
        <dbReference type="EMBL" id="SDY75790.1"/>
    </source>
</evidence>
<sequence length="78" mass="8772">MSMLSKRLEKLELRNLGGLVIFLADEFTAEGVEPIIRHACLDGTMVERGPDEPQAEFMKRVNPRNRPAATLEADCEML</sequence>
<dbReference type="AlphaFoldDB" id="A0A1H3MGH4"/>
<dbReference type="RefSeq" id="WP_143042318.1">
    <property type="nucleotide sequence ID" value="NZ_FNPF01000017.1"/>
</dbReference>
<accession>A0A1H3MGH4</accession>
<keyword evidence="2" id="KW-1185">Reference proteome</keyword>